<sequence length="147" mass="16075">MEDSLGQGLIPTDLPSNLEGVQAKKATRLTTKKEALGTIAATELYENAPFYATHPNLSEAASDCGLPEISLFIQCLSESGLKAFDDTKDRFEAVKGEAIAGCRDRKWSVMMHMLALSTVIGRPIFSLYPECNTNTHPLCHKRIVSCD</sequence>
<keyword evidence="2" id="KW-1185">Reference proteome</keyword>
<organism evidence="1 2">
    <name type="scientific">Desmophyllum pertusum</name>
    <dbReference type="NCBI Taxonomy" id="174260"/>
    <lineage>
        <taxon>Eukaryota</taxon>
        <taxon>Metazoa</taxon>
        <taxon>Cnidaria</taxon>
        <taxon>Anthozoa</taxon>
        <taxon>Hexacorallia</taxon>
        <taxon>Scleractinia</taxon>
        <taxon>Caryophylliina</taxon>
        <taxon>Caryophylliidae</taxon>
        <taxon>Desmophyllum</taxon>
    </lineage>
</organism>
<evidence type="ECO:0000313" key="2">
    <source>
        <dbReference type="Proteomes" id="UP001163046"/>
    </source>
</evidence>
<dbReference type="EMBL" id="MU827306">
    <property type="protein sequence ID" value="KAJ7363197.1"/>
    <property type="molecule type" value="Genomic_DNA"/>
</dbReference>
<evidence type="ECO:0000313" key="1">
    <source>
        <dbReference type="EMBL" id="KAJ7363197.1"/>
    </source>
</evidence>
<dbReference type="OrthoDB" id="5989585at2759"/>
<reference evidence="1" key="1">
    <citation type="submission" date="2023-01" db="EMBL/GenBank/DDBJ databases">
        <title>Genome assembly of the deep-sea coral Lophelia pertusa.</title>
        <authorList>
            <person name="Herrera S."/>
            <person name="Cordes E."/>
        </authorList>
    </citation>
    <scope>NUCLEOTIDE SEQUENCE</scope>
    <source>
        <strain evidence="1">USNM1676648</strain>
        <tissue evidence="1">Polyp</tissue>
    </source>
</reference>
<protein>
    <submittedName>
        <fullName evidence="1">Uncharacterized protein</fullName>
    </submittedName>
</protein>
<dbReference type="AlphaFoldDB" id="A0A9W9YQF8"/>
<name>A0A9W9YQF8_9CNID</name>
<comment type="caution">
    <text evidence="1">The sequence shown here is derived from an EMBL/GenBank/DDBJ whole genome shotgun (WGS) entry which is preliminary data.</text>
</comment>
<proteinExistence type="predicted"/>
<accession>A0A9W9YQF8</accession>
<gene>
    <name evidence="1" type="ORF">OS493_011478</name>
</gene>
<dbReference type="Proteomes" id="UP001163046">
    <property type="component" value="Unassembled WGS sequence"/>
</dbReference>